<evidence type="ECO:0000313" key="4">
    <source>
        <dbReference type="Proteomes" id="UP001611075"/>
    </source>
</evidence>
<dbReference type="Pfam" id="PF04715">
    <property type="entry name" value="Anth_synt_I_N"/>
    <property type="match status" value="1"/>
</dbReference>
<dbReference type="PRINTS" id="PR00095">
    <property type="entry name" value="ANTSNTHASEI"/>
</dbReference>
<evidence type="ECO:0000313" key="3">
    <source>
        <dbReference type="EMBL" id="MFI0793179.1"/>
    </source>
</evidence>
<dbReference type="PANTHER" id="PTHR11236:SF9">
    <property type="entry name" value="ANTHRANILATE SYNTHASE COMPONENT 1"/>
    <property type="match status" value="1"/>
</dbReference>
<dbReference type="Gene3D" id="3.60.120.10">
    <property type="entry name" value="Anthranilate synthase"/>
    <property type="match status" value="1"/>
</dbReference>
<dbReference type="InterPro" id="IPR006805">
    <property type="entry name" value="Anth_synth_I_N"/>
</dbReference>
<accession>A0ABW7SJU3</accession>
<dbReference type="EMBL" id="JBIRPU010000005">
    <property type="protein sequence ID" value="MFI0793179.1"/>
    <property type="molecule type" value="Genomic_DNA"/>
</dbReference>
<keyword evidence="4" id="KW-1185">Reference proteome</keyword>
<dbReference type="InterPro" id="IPR015890">
    <property type="entry name" value="Chorismate_C"/>
</dbReference>
<feature type="domain" description="Chorismate-utilising enzyme C-terminal" evidence="1">
    <location>
        <begin position="218"/>
        <end position="471"/>
    </location>
</feature>
<dbReference type="Pfam" id="PF00425">
    <property type="entry name" value="Chorismate_bind"/>
    <property type="match status" value="1"/>
</dbReference>
<gene>
    <name evidence="3" type="ORF">ACH4OY_10830</name>
</gene>
<protein>
    <submittedName>
        <fullName evidence="3">Anthranilate synthase component I family protein</fullName>
    </submittedName>
</protein>
<name>A0ABW7SJU3_9ACTN</name>
<reference evidence="3 4" key="1">
    <citation type="submission" date="2024-10" db="EMBL/GenBank/DDBJ databases">
        <title>The Natural Products Discovery Center: Release of the First 8490 Sequenced Strains for Exploring Actinobacteria Biosynthetic Diversity.</title>
        <authorList>
            <person name="Kalkreuter E."/>
            <person name="Kautsar S.A."/>
            <person name="Yang D."/>
            <person name="Bader C.D."/>
            <person name="Teijaro C.N."/>
            <person name="Fluegel L."/>
            <person name="Davis C.M."/>
            <person name="Simpson J.R."/>
            <person name="Lauterbach L."/>
            <person name="Steele A.D."/>
            <person name="Gui C."/>
            <person name="Meng S."/>
            <person name="Li G."/>
            <person name="Viehrig K."/>
            <person name="Ye F."/>
            <person name="Su P."/>
            <person name="Kiefer A.F."/>
            <person name="Nichols A."/>
            <person name="Cepeda A.J."/>
            <person name="Yan W."/>
            <person name="Fan B."/>
            <person name="Jiang Y."/>
            <person name="Adhikari A."/>
            <person name="Zheng C.-J."/>
            <person name="Schuster L."/>
            <person name="Cowan T.M."/>
            <person name="Smanski M.J."/>
            <person name="Chevrette M.G."/>
            <person name="De Carvalho L.P.S."/>
            <person name="Shen B."/>
        </authorList>
    </citation>
    <scope>NUCLEOTIDE SEQUENCE [LARGE SCALE GENOMIC DNA]</scope>
    <source>
        <strain evidence="3 4">NPDC021253</strain>
    </source>
</reference>
<comment type="caution">
    <text evidence="3">The sequence shown here is derived from an EMBL/GenBank/DDBJ whole genome shotgun (WGS) entry which is preliminary data.</text>
</comment>
<sequence>MTLAPARPDTVVPVATERHRVRVADPFAAYLALRRRFGAEQVYLLESPAGPAGDTRHAYVGFGELLSVSVTGREVTVTGRPALAEAARRRAAGVDGLEEVLRVVHELFDAPGDPGDFSFGFLAFLGYDAARHFERLPYLIERGPRLPHACLVLHRGLVRFDLVTGTAELLLHRSPLWPDDPADALVALLDAAAPERAGDPSAAEAPMPPFVVDDDVAEADYHRTVDRCLGHIAAGDIYQVQIGHELTIRSDADPVRVYERLRRRNPSPYMYLAPLAGQTVIGASPELFVRVEDGTATMRPIAGTAPRAGDPDRDRAVGERLSTDPKEIAEHVMLVDLCRNDIGRICRPDTLDVPETLVVERYSHVLHLVSTVSGEVSPELDTYDVLAAVFPAGTMTGAPKIRAMEIIESMEASRRGLYAGAIGLIGTGGHVNLALCIRTVLHDGESYHTRASAGVVADSRPEREWRETLAKLSAGYWAVTGEELL</sequence>
<dbReference type="InterPro" id="IPR019999">
    <property type="entry name" value="Anth_synth_I-like"/>
</dbReference>
<dbReference type="RefSeq" id="WP_396678378.1">
    <property type="nucleotide sequence ID" value="NZ_JBIRPU010000005.1"/>
</dbReference>
<proteinExistence type="predicted"/>
<dbReference type="Proteomes" id="UP001611075">
    <property type="component" value="Unassembled WGS sequence"/>
</dbReference>
<dbReference type="SUPFAM" id="SSF56322">
    <property type="entry name" value="ADC synthase"/>
    <property type="match status" value="1"/>
</dbReference>
<feature type="domain" description="Anthranilate synthase component I N-terminal" evidence="2">
    <location>
        <begin position="24"/>
        <end position="164"/>
    </location>
</feature>
<evidence type="ECO:0000259" key="2">
    <source>
        <dbReference type="Pfam" id="PF04715"/>
    </source>
</evidence>
<organism evidence="3 4">
    <name type="scientific">Micromonospora rubida</name>
    <dbReference type="NCBI Taxonomy" id="2697657"/>
    <lineage>
        <taxon>Bacteria</taxon>
        <taxon>Bacillati</taxon>
        <taxon>Actinomycetota</taxon>
        <taxon>Actinomycetes</taxon>
        <taxon>Micromonosporales</taxon>
        <taxon>Micromonosporaceae</taxon>
        <taxon>Micromonospora</taxon>
    </lineage>
</organism>
<evidence type="ECO:0000259" key="1">
    <source>
        <dbReference type="Pfam" id="PF00425"/>
    </source>
</evidence>
<dbReference type="InterPro" id="IPR005801">
    <property type="entry name" value="ADC_synthase"/>
</dbReference>
<dbReference type="PANTHER" id="PTHR11236">
    <property type="entry name" value="AMINOBENZOATE/ANTHRANILATE SYNTHASE"/>
    <property type="match status" value="1"/>
</dbReference>